<keyword evidence="5 9" id="KW-0560">Oxidoreductase</keyword>
<reference evidence="10 11" key="1">
    <citation type="journal article" date="2013" name="Front. Plant Sci.">
        <title>The Reference Genome of the Halophytic Plant Eutrema salsugineum.</title>
        <authorList>
            <person name="Yang R."/>
            <person name="Jarvis D.E."/>
            <person name="Chen H."/>
            <person name="Beilstein M.A."/>
            <person name="Grimwood J."/>
            <person name="Jenkins J."/>
            <person name="Shu S."/>
            <person name="Prochnik S."/>
            <person name="Xin M."/>
            <person name="Ma C."/>
            <person name="Schmutz J."/>
            <person name="Wing R.A."/>
            <person name="Mitchell-Olds T."/>
            <person name="Schumaker K.S."/>
            <person name="Wang X."/>
        </authorList>
    </citation>
    <scope>NUCLEOTIDE SEQUENCE [LARGE SCALE GENOMIC DNA]</scope>
</reference>
<evidence type="ECO:0000256" key="3">
    <source>
        <dbReference type="ARBA" id="ARBA00022617"/>
    </source>
</evidence>
<dbReference type="PRINTS" id="PR00385">
    <property type="entry name" value="P450"/>
</dbReference>
<dbReference type="OrthoDB" id="1896685at2759"/>
<dbReference type="eggNOG" id="KOG0157">
    <property type="taxonomic scope" value="Eukaryota"/>
</dbReference>
<evidence type="ECO:0000256" key="4">
    <source>
        <dbReference type="ARBA" id="ARBA00022723"/>
    </source>
</evidence>
<dbReference type="PANTHER" id="PTHR24296">
    <property type="entry name" value="CYTOCHROME P450"/>
    <property type="match status" value="1"/>
</dbReference>
<dbReference type="GO" id="GO:0020037">
    <property type="term" value="F:heme binding"/>
    <property type="evidence" value="ECO:0007669"/>
    <property type="project" value="InterPro"/>
</dbReference>
<dbReference type="AlphaFoldDB" id="V4LCX9"/>
<dbReference type="KEGG" id="eus:EUTSA_v10002359mg"/>
<dbReference type="InterPro" id="IPR017972">
    <property type="entry name" value="Cyt_P450_CS"/>
</dbReference>
<dbReference type="SUPFAM" id="SSF48264">
    <property type="entry name" value="Cytochrome P450"/>
    <property type="match status" value="1"/>
</dbReference>
<dbReference type="STRING" id="72664.V4LCX9"/>
<accession>V4LCX9</accession>
<keyword evidence="11" id="KW-1185">Reference proteome</keyword>
<evidence type="ECO:0000256" key="2">
    <source>
        <dbReference type="ARBA" id="ARBA00010617"/>
    </source>
</evidence>
<keyword evidence="3 8" id="KW-0349">Heme</keyword>
<dbReference type="PRINTS" id="PR00463">
    <property type="entry name" value="EP450I"/>
</dbReference>
<dbReference type="InterPro" id="IPR036396">
    <property type="entry name" value="Cyt_P450_sf"/>
</dbReference>
<organism evidence="10 11">
    <name type="scientific">Eutrema salsugineum</name>
    <name type="common">Saltwater cress</name>
    <name type="synonym">Sisymbrium salsugineum</name>
    <dbReference type="NCBI Taxonomy" id="72664"/>
    <lineage>
        <taxon>Eukaryota</taxon>
        <taxon>Viridiplantae</taxon>
        <taxon>Streptophyta</taxon>
        <taxon>Embryophyta</taxon>
        <taxon>Tracheophyta</taxon>
        <taxon>Spermatophyta</taxon>
        <taxon>Magnoliopsida</taxon>
        <taxon>eudicotyledons</taxon>
        <taxon>Gunneridae</taxon>
        <taxon>Pentapetalae</taxon>
        <taxon>rosids</taxon>
        <taxon>malvids</taxon>
        <taxon>Brassicales</taxon>
        <taxon>Brassicaceae</taxon>
        <taxon>Eutremeae</taxon>
        <taxon>Eutrema</taxon>
    </lineage>
</organism>
<evidence type="ECO:0008006" key="12">
    <source>
        <dbReference type="Google" id="ProtNLM"/>
    </source>
</evidence>
<comment type="similarity">
    <text evidence="2 9">Belongs to the cytochrome P450 family.</text>
</comment>
<protein>
    <recommendedName>
        <fullName evidence="12">Cytochrome P450</fullName>
    </recommendedName>
</protein>
<sequence length="225" mass="25546">KPENCVKKQFLRDMILSFMIAGRDTTGSALTWFFWLLSKNPQETAKIRQEINTKLSPRTNDGSEIDSFNHQELSKLVYLHGALYEALRLYPPVPFQHKSPTKPDVLPSGHRVDASSKIVFCLYSLGRMKTVWGEDAAEFKPERWISESGRSIHVPSFKFLSFNAGPRTCLGKDVAMTQMKAVAVKIIQNYEIKVVKGHKIEPVPSVILHMKQGLKVMVTKRCNLD</sequence>
<dbReference type="OMA" id="TKILFCM"/>
<dbReference type="InterPro" id="IPR002401">
    <property type="entry name" value="Cyt_P450_E_grp-I"/>
</dbReference>
<evidence type="ECO:0000256" key="1">
    <source>
        <dbReference type="ARBA" id="ARBA00001971"/>
    </source>
</evidence>
<evidence type="ECO:0000256" key="7">
    <source>
        <dbReference type="ARBA" id="ARBA00023033"/>
    </source>
</evidence>
<feature type="binding site" description="axial binding residue" evidence="8">
    <location>
        <position position="169"/>
    </location>
    <ligand>
        <name>heme</name>
        <dbReference type="ChEBI" id="CHEBI:30413"/>
    </ligand>
    <ligandPart>
        <name>Fe</name>
        <dbReference type="ChEBI" id="CHEBI:18248"/>
    </ligandPart>
</feature>
<dbReference type="Gramene" id="ESQ37618">
    <property type="protein sequence ID" value="ESQ37618"/>
    <property type="gene ID" value="EUTSA_v10002359mg"/>
</dbReference>
<keyword evidence="6 8" id="KW-0408">Iron</keyword>
<evidence type="ECO:0000256" key="6">
    <source>
        <dbReference type="ARBA" id="ARBA00023004"/>
    </source>
</evidence>
<evidence type="ECO:0000313" key="10">
    <source>
        <dbReference type="EMBL" id="ESQ37618.1"/>
    </source>
</evidence>
<proteinExistence type="inferred from homology"/>
<comment type="cofactor">
    <cofactor evidence="1 8">
        <name>heme</name>
        <dbReference type="ChEBI" id="CHEBI:30413"/>
    </cofactor>
</comment>
<name>V4LCX9_EUTSA</name>
<dbReference type="GO" id="GO:0006629">
    <property type="term" value="P:lipid metabolic process"/>
    <property type="evidence" value="ECO:0007669"/>
    <property type="project" value="UniProtKB-ARBA"/>
</dbReference>
<dbReference type="Gene3D" id="1.10.630.10">
    <property type="entry name" value="Cytochrome P450"/>
    <property type="match status" value="1"/>
</dbReference>
<keyword evidence="7 9" id="KW-0503">Monooxygenase</keyword>
<dbReference type="GO" id="GO:0016705">
    <property type="term" value="F:oxidoreductase activity, acting on paired donors, with incorporation or reduction of molecular oxygen"/>
    <property type="evidence" value="ECO:0007669"/>
    <property type="project" value="InterPro"/>
</dbReference>
<dbReference type="Proteomes" id="UP000030689">
    <property type="component" value="Unassembled WGS sequence"/>
</dbReference>
<feature type="non-terminal residue" evidence="10">
    <location>
        <position position="1"/>
    </location>
</feature>
<evidence type="ECO:0000313" key="11">
    <source>
        <dbReference type="Proteomes" id="UP000030689"/>
    </source>
</evidence>
<dbReference type="PROSITE" id="PS00086">
    <property type="entry name" value="CYTOCHROME_P450"/>
    <property type="match status" value="1"/>
</dbReference>
<dbReference type="Pfam" id="PF00067">
    <property type="entry name" value="p450"/>
    <property type="match status" value="1"/>
</dbReference>
<evidence type="ECO:0000256" key="8">
    <source>
        <dbReference type="PIRSR" id="PIRSR602401-1"/>
    </source>
</evidence>
<dbReference type="InterPro" id="IPR001128">
    <property type="entry name" value="Cyt_P450"/>
</dbReference>
<dbReference type="GO" id="GO:0005506">
    <property type="term" value="F:iron ion binding"/>
    <property type="evidence" value="ECO:0007669"/>
    <property type="project" value="InterPro"/>
</dbReference>
<evidence type="ECO:0000256" key="5">
    <source>
        <dbReference type="ARBA" id="ARBA00023002"/>
    </source>
</evidence>
<dbReference type="GO" id="GO:0004497">
    <property type="term" value="F:monooxygenase activity"/>
    <property type="evidence" value="ECO:0007669"/>
    <property type="project" value="UniProtKB-KW"/>
</dbReference>
<keyword evidence="4 8" id="KW-0479">Metal-binding</keyword>
<gene>
    <name evidence="10" type="ORF">EUTSA_v10002359mg</name>
</gene>
<evidence type="ECO:0000256" key="9">
    <source>
        <dbReference type="RuleBase" id="RU000461"/>
    </source>
</evidence>
<dbReference type="EMBL" id="KI517573">
    <property type="protein sequence ID" value="ESQ37618.1"/>
    <property type="molecule type" value="Genomic_DNA"/>
</dbReference>